<comment type="caution">
    <text evidence="1">The sequence shown here is derived from an EMBL/GenBank/DDBJ whole genome shotgun (WGS) entry which is preliminary data.</text>
</comment>
<dbReference type="EMBL" id="DUJU01000153">
    <property type="protein sequence ID" value="HIH95003.1"/>
    <property type="molecule type" value="Genomic_DNA"/>
</dbReference>
<accession>A0A832SAT7</accession>
<dbReference type="AlphaFoldDB" id="A0A832SAT7"/>
<dbReference type="GeneID" id="43446155"/>
<evidence type="ECO:0000313" key="2">
    <source>
        <dbReference type="Proteomes" id="UP000600774"/>
    </source>
</evidence>
<sequence>MEVINEKGVEFLRNAVSASFVELNLHMIRNPGAIKILAAAHNRIIITRGFL</sequence>
<reference evidence="1" key="1">
    <citation type="journal article" date="2020" name="bioRxiv">
        <title>A rank-normalized archaeal taxonomy based on genome phylogeny resolves widespread incomplete and uneven classifications.</title>
        <authorList>
            <person name="Rinke C."/>
            <person name="Chuvochina M."/>
            <person name="Mussig A.J."/>
            <person name="Chaumeil P.-A."/>
            <person name="Waite D.W."/>
            <person name="Whitman W.B."/>
            <person name="Parks D.H."/>
            <person name="Hugenholtz P."/>
        </authorList>
    </citation>
    <scope>NUCLEOTIDE SEQUENCE</scope>
    <source>
        <strain evidence="1">UBA8876</strain>
    </source>
</reference>
<dbReference type="Proteomes" id="UP000600774">
    <property type="component" value="Unassembled WGS sequence"/>
</dbReference>
<name>A0A832SAT7_9EURY</name>
<gene>
    <name evidence="1" type="ORF">HA338_13625</name>
</gene>
<dbReference type="RefSeq" id="WP_157860292.1">
    <property type="nucleotide sequence ID" value="NZ_DUJU01000153.1"/>
</dbReference>
<proteinExistence type="predicted"/>
<protein>
    <submittedName>
        <fullName evidence="1">Uncharacterized protein</fullName>
    </submittedName>
</protein>
<organism evidence="1 2">
    <name type="scientific">Methanosarcina acetivorans</name>
    <dbReference type="NCBI Taxonomy" id="2214"/>
    <lineage>
        <taxon>Archaea</taxon>
        <taxon>Methanobacteriati</taxon>
        <taxon>Methanobacteriota</taxon>
        <taxon>Stenosarchaea group</taxon>
        <taxon>Methanomicrobia</taxon>
        <taxon>Methanosarcinales</taxon>
        <taxon>Methanosarcinaceae</taxon>
        <taxon>Methanosarcina</taxon>
    </lineage>
</organism>
<evidence type="ECO:0000313" key="1">
    <source>
        <dbReference type="EMBL" id="HIH95003.1"/>
    </source>
</evidence>